<evidence type="ECO:0000313" key="1">
    <source>
        <dbReference type="EMBL" id="GCB28819.1"/>
    </source>
</evidence>
<dbReference type="AlphaFoldDB" id="A0A401LBC6"/>
<organism evidence="1 2">
    <name type="scientific">Anaerotignum faecicola</name>
    <dbReference type="NCBI Taxonomy" id="2358141"/>
    <lineage>
        <taxon>Bacteria</taxon>
        <taxon>Bacillati</taxon>
        <taxon>Bacillota</taxon>
        <taxon>Clostridia</taxon>
        <taxon>Lachnospirales</taxon>
        <taxon>Anaerotignaceae</taxon>
        <taxon>Anaerotignum</taxon>
    </lineage>
</organism>
<proteinExistence type="predicted"/>
<keyword evidence="2" id="KW-1185">Reference proteome</keyword>
<evidence type="ECO:0000313" key="2">
    <source>
        <dbReference type="Proteomes" id="UP000287361"/>
    </source>
</evidence>
<reference evidence="1 2" key="1">
    <citation type="submission" date="2018-10" db="EMBL/GenBank/DDBJ databases">
        <title>Draft Genome Sequence of Anaerotignum sp. KCTC 15736.</title>
        <authorList>
            <person name="Choi S.H."/>
            <person name="Kim J.S."/>
            <person name="Kang S.W."/>
            <person name="Lee J.S."/>
            <person name="Park S.H."/>
        </authorList>
    </citation>
    <scope>NUCLEOTIDE SEQUENCE [LARGE SCALE GENOMIC DNA]</scope>
    <source>
        <strain evidence="1 2">KCTC 15736</strain>
    </source>
</reference>
<comment type="caution">
    <text evidence="1">The sequence shown here is derived from an EMBL/GenBank/DDBJ whole genome shotgun (WGS) entry which is preliminary data.</text>
</comment>
<dbReference type="EMBL" id="BHVZ01000001">
    <property type="protein sequence ID" value="GCB28819.1"/>
    <property type="molecule type" value="Genomic_DNA"/>
</dbReference>
<protein>
    <submittedName>
        <fullName evidence="1">Uncharacterized protein</fullName>
    </submittedName>
</protein>
<dbReference type="Proteomes" id="UP000287361">
    <property type="component" value="Unassembled WGS sequence"/>
</dbReference>
<sequence>MGISAVQNGLRAVSLGRKALAFRKFLPGGRRKAAGRAMQKAEKQAVQANTKTLRKKDRRKALQRIKGIGRVALVVRRKYF</sequence>
<name>A0A401LBC6_9FIRM</name>
<gene>
    <name evidence="1" type="ORF">KGMB03357_04800</name>
</gene>
<accession>A0A401LBC6</accession>